<dbReference type="AlphaFoldDB" id="A0AA40FCH2"/>
<protein>
    <submittedName>
        <fullName evidence="2">Uncharacterized protein</fullName>
    </submittedName>
</protein>
<reference evidence="2" key="1">
    <citation type="submission" date="2021-10" db="EMBL/GenBank/DDBJ databases">
        <title>Melipona bicolor Genome sequencing and assembly.</title>
        <authorList>
            <person name="Araujo N.S."/>
            <person name="Arias M.C."/>
        </authorList>
    </citation>
    <scope>NUCLEOTIDE SEQUENCE</scope>
    <source>
        <strain evidence="2">USP_2M_L1-L4_2017</strain>
        <tissue evidence="2">Whole body</tissue>
    </source>
</reference>
<evidence type="ECO:0000313" key="3">
    <source>
        <dbReference type="Proteomes" id="UP001177670"/>
    </source>
</evidence>
<feature type="compositionally biased region" description="Basic and acidic residues" evidence="1">
    <location>
        <begin position="78"/>
        <end position="96"/>
    </location>
</feature>
<accession>A0AA40FCH2</accession>
<evidence type="ECO:0000313" key="2">
    <source>
        <dbReference type="EMBL" id="KAK1116443.1"/>
    </source>
</evidence>
<dbReference type="EMBL" id="JAHYIQ010000074">
    <property type="protein sequence ID" value="KAK1116443.1"/>
    <property type="molecule type" value="Genomic_DNA"/>
</dbReference>
<proteinExistence type="predicted"/>
<dbReference type="Proteomes" id="UP001177670">
    <property type="component" value="Unassembled WGS sequence"/>
</dbReference>
<comment type="caution">
    <text evidence="2">The sequence shown here is derived from an EMBL/GenBank/DDBJ whole genome shotgun (WGS) entry which is preliminary data.</text>
</comment>
<gene>
    <name evidence="2" type="ORF">K0M31_019032</name>
</gene>
<feature type="region of interest" description="Disordered" evidence="1">
    <location>
        <begin position="51"/>
        <end position="98"/>
    </location>
</feature>
<keyword evidence="3" id="KW-1185">Reference proteome</keyword>
<organism evidence="2 3">
    <name type="scientific">Melipona bicolor</name>
    <dbReference type="NCBI Taxonomy" id="60889"/>
    <lineage>
        <taxon>Eukaryota</taxon>
        <taxon>Metazoa</taxon>
        <taxon>Ecdysozoa</taxon>
        <taxon>Arthropoda</taxon>
        <taxon>Hexapoda</taxon>
        <taxon>Insecta</taxon>
        <taxon>Pterygota</taxon>
        <taxon>Neoptera</taxon>
        <taxon>Endopterygota</taxon>
        <taxon>Hymenoptera</taxon>
        <taxon>Apocrita</taxon>
        <taxon>Aculeata</taxon>
        <taxon>Apoidea</taxon>
        <taxon>Anthophila</taxon>
        <taxon>Apidae</taxon>
        <taxon>Melipona</taxon>
    </lineage>
</organism>
<evidence type="ECO:0000256" key="1">
    <source>
        <dbReference type="SAM" id="MobiDB-lite"/>
    </source>
</evidence>
<sequence>MLNINKPTDRQACSKVIIIQRRIIPYMKNSEGPQDQASHAWACSLPRRCRVERSGGHRKRRPGLSYKKQDEEEDEEDGERKEEQEEYGRVGRESGRCKNPPACFARRQLNGLCSSPHAALRDVRHRFQLTNYALQSAPEICTTD</sequence>
<name>A0AA40FCH2_9HYME</name>